<organism evidence="1 2">
    <name type="scientific">Sinorhizobium alkalisoli</name>
    <dbReference type="NCBI Taxonomy" id="1752398"/>
    <lineage>
        <taxon>Bacteria</taxon>
        <taxon>Pseudomonadati</taxon>
        <taxon>Pseudomonadota</taxon>
        <taxon>Alphaproteobacteria</taxon>
        <taxon>Hyphomicrobiales</taxon>
        <taxon>Rhizobiaceae</taxon>
        <taxon>Sinorhizobium/Ensifer group</taxon>
        <taxon>Sinorhizobium</taxon>
    </lineage>
</organism>
<protein>
    <submittedName>
        <fullName evidence="1">Uncharacterized protein</fullName>
    </submittedName>
</protein>
<dbReference type="STRING" id="1752398.A8M32_01885"/>
<dbReference type="EMBL" id="LYBW01000034">
    <property type="protein sequence ID" value="ODR93072.1"/>
    <property type="molecule type" value="Genomic_DNA"/>
</dbReference>
<accession>A0A1E3VHK5</accession>
<reference evidence="2" key="1">
    <citation type="submission" date="2016-05" db="EMBL/GenBank/DDBJ databases">
        <authorList>
            <person name="Li Y."/>
        </authorList>
    </citation>
    <scope>NUCLEOTIDE SEQUENCE [LARGE SCALE GENOMIC DNA]</scope>
    <source>
        <strain evidence="2">YIC4027</strain>
    </source>
</reference>
<evidence type="ECO:0000313" key="1">
    <source>
        <dbReference type="EMBL" id="ODR93072.1"/>
    </source>
</evidence>
<dbReference type="AlphaFoldDB" id="A0A1E3VHK5"/>
<name>A0A1E3VHK5_9HYPH</name>
<proteinExistence type="predicted"/>
<evidence type="ECO:0000313" key="2">
    <source>
        <dbReference type="Proteomes" id="UP000094342"/>
    </source>
</evidence>
<comment type="caution">
    <text evidence="1">The sequence shown here is derived from an EMBL/GenBank/DDBJ whole genome shotgun (WGS) entry which is preliminary data.</text>
</comment>
<dbReference type="Proteomes" id="UP000094342">
    <property type="component" value="Unassembled WGS sequence"/>
</dbReference>
<sequence length="183" mass="21550">MGPDPRSRLITFFEQNAQNRFDIAFEAYSGARLLAFQRLPLWLGQFRPNKPDTLKQDLTRLSFLLANRRRTIHSNQFRSLYPWRGHRRFLPLRRGNFFACPPGGRFAWLRVTGTQRQPHEREFGQLRGHSALLHDSPEHLLDPSLQVFAPPAHYAVALGIGAVFHRRRQRGLLRRRRPWRAPR</sequence>
<keyword evidence="2" id="KW-1185">Reference proteome</keyword>
<gene>
    <name evidence="1" type="ORF">A8M32_01885</name>
</gene>